<gene>
    <name evidence="3" type="ORF">PAPYR_9194</name>
</gene>
<dbReference type="PANTHER" id="PTHR46967">
    <property type="entry name" value="INSULIN-LIKE GROWTH FACTOR BINDING PROTEIN,N-TERMINAL"/>
    <property type="match status" value="1"/>
</dbReference>
<dbReference type="Proteomes" id="UP001141327">
    <property type="component" value="Unassembled WGS sequence"/>
</dbReference>
<feature type="compositionally biased region" description="Low complexity" evidence="1">
    <location>
        <begin position="1584"/>
        <end position="1602"/>
    </location>
</feature>
<keyword evidence="2" id="KW-0812">Transmembrane</keyword>
<evidence type="ECO:0008006" key="5">
    <source>
        <dbReference type="Google" id="ProtNLM"/>
    </source>
</evidence>
<dbReference type="EMBL" id="JAPMOS010000093">
    <property type="protein sequence ID" value="KAJ4455768.1"/>
    <property type="molecule type" value="Genomic_DNA"/>
</dbReference>
<comment type="caution">
    <text evidence="3">The sequence shown here is derived from an EMBL/GenBank/DDBJ whole genome shotgun (WGS) entry which is preliminary data.</text>
</comment>
<feature type="transmembrane region" description="Helical" evidence="2">
    <location>
        <begin position="1189"/>
        <end position="1212"/>
    </location>
</feature>
<proteinExistence type="predicted"/>
<keyword evidence="4" id="KW-1185">Reference proteome</keyword>
<sequence>MSDPTAVRPDWSQFPASASTMIRDFDGRRMETLVTYGGPPGEPNNIVRVALMDSNVWNHFALTDDCVSPGVNVSIVSPFRSDPNSLVVPILTEQAFYIVGGRDSYDAPESILKFTFTNFTVEEAVPLDPVAEPLAQDVLSSVMATDASGTGQYLVMLREMGTPGIVLQQMGIHGPEKNRMGPVTPIRQLSALIRHSMALAYNHSQPERGQVVIMPFVPTVSTGTTKAVNRLFFCELTGPGLKTYNCTHEDCNALPTELIEQLVKLVCSDLQDNGPILLYSYQRGVGWASVSLDSTPAVPTTTVYNGVALYRGPSIHTVDVYALVVGGRDPALNQTTAAVHLYNVQDNAWALAIPMCQTNPDSPPRPLFPQSRTNRTTHGRWPSPCDNAWTLDIPMNLGENPALVQAARWGHTLETVGTVTAGWTDDFGNPVTDSIWVLGGVGVTPANWVLQANITAHTWSRPAVSGPEDWRPPAGMADEDTTSGILTAHLAFFGGSISFNQTTTSADSRDPLPNTTASAPIRPTLQMLSFPPGLDVALINCLSSSAEERTTEDRKGYPPIVRWDMMALPGVPQRSRHLMKRIGKGLAVWGGDNIQVGTLGTGRGLEGDDVDNDVHDDVDNDVHDDVDNDVHDVVDNDVHDVHDDVDHDVHDVHDDVDNDVHDDVAVVAVDEADRERRGWPWRPRVRTAHQPDAFLCIDEYVYTHAGDAWQLTPLASLSDDDPAFESTCDYSWIRYGNEWYCDTARSAQGCGTAGPWTGPGGVEAPRGYVAVAAHKLNLGTVGAPKPTTAAGGIKVAMAEWLRRETRNLLGLPRVGFVAHLHGANSLVTLGGAVAASFQGLVPTLAAMNASSSIHLLTSCPSGTAPSSSGACVACGPGYYMGSDQDVCQQCPGGRYQIYAGTPICRPCPAGPFEQRGSAGLAGLSFLADGMDGYGQVGVRRCLAELFAGWVLLGGVLIGWVPLPAFSCRFGSLALHHTGAFIVSASSCLASTIPPFAGTYNPTLGAKTATACTNCPVADAIYTDTYVPATTHLLGVSHLQVRSKLINIIDILCSFIKLIQRSSKFIQNIIDNRTHTPQGTYASDARDSMDKCDLCPAGTLGLDMGATGSETCADCPRTNTTTQFCGLGAVGVTTMPPHVPSNTFLPPPASVQTHGHQEFPLTHLTRAEPFEVCAFPSFTGIVDVPSEDELALYLALGCIGGVLIAGLSGLLLVRCCCYPGRGREFRKAVSVLDMFPILRNEIHPPDMRVQASSAWGAAVLFLMAGCMIFFLVYQIVLGTYPYNQVITHSLIEGLDQNLTSAAAVLTVTSLGHHGPCLAPNPSFPGQCDPALKLETSMGDVSTPSCALLEDEHTCRLTVIYTLDTLANNDVTVSCEANHVFNYGWGLDLVIGNSTFRRLISPAAAPSAPRTDEAGALVFRGELYSVVTLALTQVQFNATQLGRSWLAILGNQNADPRALQSYWRIEVIGAPRSGSVADRYSFAQAPSRLALGMQFLMNGYHSEYRVTNKMQIMTFIMGLVSTLPGVMNAVRALKTTTEKAEKFLQKKYRQHMAKKAGRAAEKNQRPGHSIAMISVKQPPTPPPPMSATSPSTPGSISSPGATTPYLPPIPQTSQNPLLMRAMQSL</sequence>
<name>A0ABQ8UAJ2_9EUKA</name>
<feature type="region of interest" description="Disordered" evidence="1">
    <location>
        <begin position="1571"/>
        <end position="1623"/>
    </location>
</feature>
<evidence type="ECO:0000256" key="1">
    <source>
        <dbReference type="SAM" id="MobiDB-lite"/>
    </source>
</evidence>
<organism evidence="3 4">
    <name type="scientific">Paratrimastix pyriformis</name>
    <dbReference type="NCBI Taxonomy" id="342808"/>
    <lineage>
        <taxon>Eukaryota</taxon>
        <taxon>Metamonada</taxon>
        <taxon>Preaxostyla</taxon>
        <taxon>Paratrimastigidae</taxon>
        <taxon>Paratrimastix</taxon>
    </lineage>
</organism>
<evidence type="ECO:0000256" key="2">
    <source>
        <dbReference type="SAM" id="Phobius"/>
    </source>
</evidence>
<evidence type="ECO:0000313" key="3">
    <source>
        <dbReference type="EMBL" id="KAJ4455768.1"/>
    </source>
</evidence>
<reference evidence="3" key="1">
    <citation type="journal article" date="2022" name="bioRxiv">
        <title>Genomics of Preaxostyla Flagellates Illuminates Evolutionary Transitions and the Path Towards Mitochondrial Loss.</title>
        <authorList>
            <person name="Novak L.V.F."/>
            <person name="Treitli S.C."/>
            <person name="Pyrih J."/>
            <person name="Halakuc P."/>
            <person name="Pipaliya S.V."/>
            <person name="Vacek V."/>
            <person name="Brzon O."/>
            <person name="Soukal P."/>
            <person name="Eme L."/>
            <person name="Dacks J.B."/>
            <person name="Karnkowska A."/>
            <person name="Elias M."/>
            <person name="Hampl V."/>
        </authorList>
    </citation>
    <scope>NUCLEOTIDE SEQUENCE</scope>
    <source>
        <strain evidence="3">RCP-MX</strain>
    </source>
</reference>
<feature type="transmembrane region" description="Helical" evidence="2">
    <location>
        <begin position="1253"/>
        <end position="1275"/>
    </location>
</feature>
<protein>
    <recommendedName>
        <fullName evidence="5">Tyrosine-protein kinase ephrin type A/B receptor-like domain-containing protein</fullName>
    </recommendedName>
</protein>
<dbReference type="SUPFAM" id="SSF57184">
    <property type="entry name" value="Growth factor receptor domain"/>
    <property type="match status" value="1"/>
</dbReference>
<dbReference type="SMART" id="SM01411">
    <property type="entry name" value="Ephrin_rec_like"/>
    <property type="match status" value="3"/>
</dbReference>
<keyword evidence="2" id="KW-0472">Membrane</keyword>
<accession>A0ABQ8UAJ2</accession>
<evidence type="ECO:0000313" key="4">
    <source>
        <dbReference type="Proteomes" id="UP001141327"/>
    </source>
</evidence>
<keyword evidence="2" id="KW-1133">Transmembrane helix</keyword>
<dbReference type="PANTHER" id="PTHR46967:SF1">
    <property type="entry name" value="KERATIN-ASSOCIATED PROTEIN 16-1-LIKE"/>
    <property type="match status" value="1"/>
</dbReference>
<dbReference type="InterPro" id="IPR009030">
    <property type="entry name" value="Growth_fac_rcpt_cys_sf"/>
</dbReference>